<gene>
    <name evidence="1" type="ORF">FHP25_39415</name>
</gene>
<sequence length="79" mass="8822">MGIVRTRTFRSGNSEALRLPREVAFGENVELVIVRSGDVMTIYPATTSISAMVERLRALPVPPTIEQRDEEELPERPGL</sequence>
<dbReference type="SUPFAM" id="SSF89447">
    <property type="entry name" value="AbrB/MazE/MraZ-like"/>
    <property type="match status" value="1"/>
</dbReference>
<dbReference type="AlphaFoldDB" id="A0A5C8P6T9"/>
<name>A0A5C8P6T9_9HYPH</name>
<dbReference type="InterPro" id="IPR037914">
    <property type="entry name" value="SpoVT-AbrB_sf"/>
</dbReference>
<organism evidence="1 2">
    <name type="scientific">Vineibacter terrae</name>
    <dbReference type="NCBI Taxonomy" id="2586908"/>
    <lineage>
        <taxon>Bacteria</taxon>
        <taxon>Pseudomonadati</taxon>
        <taxon>Pseudomonadota</taxon>
        <taxon>Alphaproteobacteria</taxon>
        <taxon>Hyphomicrobiales</taxon>
        <taxon>Vineibacter</taxon>
    </lineage>
</organism>
<evidence type="ECO:0000313" key="2">
    <source>
        <dbReference type="Proteomes" id="UP000321638"/>
    </source>
</evidence>
<reference evidence="1 2" key="1">
    <citation type="submission" date="2019-06" db="EMBL/GenBank/DDBJ databases">
        <title>New taxonomy in bacterial strain CC-CFT640, isolated from vineyard.</title>
        <authorList>
            <person name="Lin S.-Y."/>
            <person name="Tsai C.-F."/>
            <person name="Young C.-C."/>
        </authorList>
    </citation>
    <scope>NUCLEOTIDE SEQUENCE [LARGE SCALE GENOMIC DNA]</scope>
    <source>
        <strain evidence="1 2">CC-CFT640</strain>
    </source>
</reference>
<dbReference type="EMBL" id="VDUZ01000087">
    <property type="protein sequence ID" value="TXL69339.1"/>
    <property type="molecule type" value="Genomic_DNA"/>
</dbReference>
<proteinExistence type="predicted"/>
<dbReference type="GO" id="GO:0003677">
    <property type="term" value="F:DNA binding"/>
    <property type="evidence" value="ECO:0007669"/>
    <property type="project" value="UniProtKB-KW"/>
</dbReference>
<dbReference type="RefSeq" id="WP_147852508.1">
    <property type="nucleotide sequence ID" value="NZ_VDUZ01000087.1"/>
</dbReference>
<dbReference type="Proteomes" id="UP000321638">
    <property type="component" value="Unassembled WGS sequence"/>
</dbReference>
<keyword evidence="1" id="KW-0238">DNA-binding</keyword>
<evidence type="ECO:0000313" key="1">
    <source>
        <dbReference type="EMBL" id="TXL69339.1"/>
    </source>
</evidence>
<protein>
    <submittedName>
        <fullName evidence="1">AbrB/MazE/SpoVT family DNA-binding domain-containing protein</fullName>
    </submittedName>
</protein>
<accession>A0A5C8P6T9</accession>
<dbReference type="OrthoDB" id="7173678at2"/>
<keyword evidence="2" id="KW-1185">Reference proteome</keyword>
<comment type="caution">
    <text evidence="1">The sequence shown here is derived from an EMBL/GenBank/DDBJ whole genome shotgun (WGS) entry which is preliminary data.</text>
</comment>
<dbReference type="Gene3D" id="2.10.260.10">
    <property type="match status" value="1"/>
</dbReference>